<dbReference type="PANTHER" id="PTHR18063:SF6">
    <property type="entry name" value="UBIQUITIN CARBOXYL-TERMINAL HYDROLASE"/>
    <property type="match status" value="1"/>
</dbReference>
<name>A0A843XJT2_COLES</name>
<dbReference type="GO" id="GO:0005829">
    <property type="term" value="C:cytosol"/>
    <property type="evidence" value="ECO:0007669"/>
    <property type="project" value="TreeGrafter"/>
</dbReference>
<dbReference type="InterPro" id="IPR033979">
    <property type="entry name" value="MINDY_domain"/>
</dbReference>
<organism evidence="2 3">
    <name type="scientific">Colocasia esculenta</name>
    <name type="common">Wild taro</name>
    <name type="synonym">Arum esculentum</name>
    <dbReference type="NCBI Taxonomy" id="4460"/>
    <lineage>
        <taxon>Eukaryota</taxon>
        <taxon>Viridiplantae</taxon>
        <taxon>Streptophyta</taxon>
        <taxon>Embryophyta</taxon>
        <taxon>Tracheophyta</taxon>
        <taxon>Spermatophyta</taxon>
        <taxon>Magnoliopsida</taxon>
        <taxon>Liliopsida</taxon>
        <taxon>Araceae</taxon>
        <taxon>Aroideae</taxon>
        <taxon>Colocasieae</taxon>
        <taxon>Colocasia</taxon>
    </lineage>
</organism>
<dbReference type="InterPro" id="IPR007518">
    <property type="entry name" value="MINDY"/>
</dbReference>
<dbReference type="EMBL" id="NMUH01009312">
    <property type="protein sequence ID" value="MQM19904.1"/>
    <property type="molecule type" value="Genomic_DNA"/>
</dbReference>
<evidence type="ECO:0000313" key="2">
    <source>
        <dbReference type="EMBL" id="MQM19904.1"/>
    </source>
</evidence>
<dbReference type="GO" id="GO:0016807">
    <property type="term" value="F:cysteine-type carboxypeptidase activity"/>
    <property type="evidence" value="ECO:0007669"/>
    <property type="project" value="TreeGrafter"/>
</dbReference>
<feature type="domain" description="MINDY deubiquitinase" evidence="1">
    <location>
        <begin position="49"/>
        <end position="81"/>
    </location>
</feature>
<dbReference type="Proteomes" id="UP000652761">
    <property type="component" value="Unassembled WGS sequence"/>
</dbReference>
<dbReference type="GO" id="GO:0071108">
    <property type="term" value="P:protein K48-linked deubiquitination"/>
    <property type="evidence" value="ECO:0007669"/>
    <property type="project" value="TreeGrafter"/>
</dbReference>
<evidence type="ECO:0000313" key="3">
    <source>
        <dbReference type="Proteomes" id="UP000652761"/>
    </source>
</evidence>
<evidence type="ECO:0000259" key="1">
    <source>
        <dbReference type="Pfam" id="PF04424"/>
    </source>
</evidence>
<reference evidence="2" key="1">
    <citation type="submission" date="2017-07" db="EMBL/GenBank/DDBJ databases">
        <title>Taro Niue Genome Assembly and Annotation.</title>
        <authorList>
            <person name="Atibalentja N."/>
            <person name="Keating K."/>
            <person name="Fields C.J."/>
        </authorList>
    </citation>
    <scope>NUCLEOTIDE SEQUENCE</scope>
    <source>
        <strain evidence="2">Niue_2</strain>
        <tissue evidence="2">Leaf</tissue>
    </source>
</reference>
<dbReference type="Pfam" id="PF04424">
    <property type="entry name" value="MINDY_DUB"/>
    <property type="match status" value="1"/>
</dbReference>
<keyword evidence="3" id="KW-1185">Reference proteome</keyword>
<sequence length="116" mass="13389">MANKSIGIPHPPALLLYNDYMHKNHQSFRHGLTMDPGIAYKDKGRTRKLFSLQEGLKEREMCVFFRNNHFSTMFKYNGELLSSSHGPRLNQQDLIIREQASNDTDGDDLKIHLADD</sequence>
<dbReference type="GO" id="GO:0071944">
    <property type="term" value="C:cell periphery"/>
    <property type="evidence" value="ECO:0007669"/>
    <property type="project" value="TreeGrafter"/>
</dbReference>
<dbReference type="PANTHER" id="PTHR18063">
    <property type="entry name" value="NF-E2 INDUCIBLE PROTEIN"/>
    <property type="match status" value="1"/>
</dbReference>
<dbReference type="GO" id="GO:1990380">
    <property type="term" value="F:K48-linked deubiquitinase activity"/>
    <property type="evidence" value="ECO:0007669"/>
    <property type="project" value="InterPro"/>
</dbReference>
<accession>A0A843XJT2</accession>
<dbReference type="AlphaFoldDB" id="A0A843XJT2"/>
<proteinExistence type="predicted"/>
<gene>
    <name evidence="2" type="ORF">Taro_052917</name>
</gene>
<dbReference type="GO" id="GO:0004843">
    <property type="term" value="F:cysteine-type deubiquitinase activity"/>
    <property type="evidence" value="ECO:0007669"/>
    <property type="project" value="InterPro"/>
</dbReference>
<comment type="caution">
    <text evidence="2">The sequence shown here is derived from an EMBL/GenBank/DDBJ whole genome shotgun (WGS) entry which is preliminary data.</text>
</comment>
<dbReference type="OrthoDB" id="10261212at2759"/>
<protein>
    <recommendedName>
        <fullName evidence="1">MINDY deubiquitinase domain-containing protein</fullName>
    </recommendedName>
</protein>